<comment type="caution">
    <text evidence="2">The sequence shown here is derived from an EMBL/GenBank/DDBJ whole genome shotgun (WGS) entry which is preliminary data.</text>
</comment>
<protein>
    <submittedName>
        <fullName evidence="2">Nitric oxide-associated protein 1</fullName>
    </submittedName>
</protein>
<accession>A0A662YNF8</accession>
<proteinExistence type="predicted"/>
<dbReference type="InterPro" id="IPR048422">
    <property type="entry name" value="NOA1/YqeH-like_C"/>
</dbReference>
<dbReference type="EMBL" id="SCEB01001151">
    <property type="protein sequence ID" value="RXM97311.1"/>
    <property type="molecule type" value="Genomic_DNA"/>
</dbReference>
<dbReference type="InterPro" id="IPR052807">
    <property type="entry name" value="Mito_transl_resp_regulator"/>
</dbReference>
<evidence type="ECO:0000313" key="3">
    <source>
        <dbReference type="Proteomes" id="UP000289886"/>
    </source>
</evidence>
<name>A0A662YNF8_ACIRT</name>
<keyword evidence="3" id="KW-1185">Reference proteome</keyword>
<dbReference type="Pfam" id="PF01926">
    <property type="entry name" value="MMR_HSR1"/>
    <property type="match status" value="2"/>
</dbReference>
<dbReference type="AlphaFoldDB" id="A0A662YNF8"/>
<dbReference type="PANTHER" id="PTHR46406:SF1">
    <property type="entry name" value="NITRIC OXIDE-ASSOCIATED PROTEIN 1"/>
    <property type="match status" value="1"/>
</dbReference>
<dbReference type="GO" id="GO:0005525">
    <property type="term" value="F:GTP binding"/>
    <property type="evidence" value="ECO:0007669"/>
    <property type="project" value="InterPro"/>
</dbReference>
<organism evidence="2 3">
    <name type="scientific">Acipenser ruthenus</name>
    <name type="common">Sterlet sturgeon</name>
    <dbReference type="NCBI Taxonomy" id="7906"/>
    <lineage>
        <taxon>Eukaryota</taxon>
        <taxon>Metazoa</taxon>
        <taxon>Chordata</taxon>
        <taxon>Craniata</taxon>
        <taxon>Vertebrata</taxon>
        <taxon>Euteleostomi</taxon>
        <taxon>Actinopterygii</taxon>
        <taxon>Chondrostei</taxon>
        <taxon>Acipenseriformes</taxon>
        <taxon>Acipenseridae</taxon>
        <taxon>Acipenser</taxon>
    </lineage>
</organism>
<feature type="domain" description="CP-type G" evidence="1">
    <location>
        <begin position="258"/>
        <end position="536"/>
    </location>
</feature>
<dbReference type="Proteomes" id="UP000289886">
    <property type="component" value="Unassembled WGS sequence"/>
</dbReference>
<reference evidence="2 3" key="1">
    <citation type="submission" date="2019-01" db="EMBL/GenBank/DDBJ databases">
        <title>Draft Genome and Complete Hox-Cluster Characterization of the Sterlet Sturgeon (Acipenser ruthenus).</title>
        <authorList>
            <person name="Wei Q."/>
        </authorList>
    </citation>
    <scope>NUCLEOTIDE SEQUENCE [LARGE SCALE GENOMIC DNA]</scope>
    <source>
        <strain evidence="2">WHYD16114868_AA</strain>
        <tissue evidence="2">Blood</tissue>
    </source>
</reference>
<dbReference type="InterPro" id="IPR027417">
    <property type="entry name" value="P-loop_NTPase"/>
</dbReference>
<evidence type="ECO:0000259" key="1">
    <source>
        <dbReference type="PROSITE" id="PS51721"/>
    </source>
</evidence>
<dbReference type="Gene3D" id="3.40.50.300">
    <property type="entry name" value="P-loop containing nucleotide triphosphate hydrolases"/>
    <property type="match status" value="2"/>
</dbReference>
<dbReference type="InterPro" id="IPR030378">
    <property type="entry name" value="G_CP_dom"/>
</dbReference>
<evidence type="ECO:0000313" key="2">
    <source>
        <dbReference type="EMBL" id="RXM97311.1"/>
    </source>
</evidence>
<sequence length="1265" mass="142648">MQRLKSLYCFGSRSLSRIVYRYRNNSIGISKVCTTSRLQLFTSIQTSHSKKQVYLTDKLHLSVTETEKYTSQTEKKGRHSRKYTSVEPNIAEEEFVFLDYEAGEKTTEKDDVYKAPIAEDCLPKNKGKGKTITTQIRHRSLEQKANYLEPQVTTKIQAESDIEFIDIGYALSDSVLKKEKTQKQHKLYGSPDLQVPFSDTCCSGCGAVMHCTDPTLAGYMPSEKYKVLTEEKKLGKAVCQRCFLLIHHQKALDVQVSKEEYRKIVSGIRAEKALVLLIVDLLDLPNSIVSDLLDLVGERKNIVVLGNKVDLLPGDSQNYLKRIKEQLFEYCVKEGIYTGNNIKDVNLVSAKTGYGIENLISSLQKSWKYKGDVYLVGTTNAGKSTLFNTLLESDYCKSKAPEAIGKATISPWPGTTLNLLKFPIINPTPYRMFKRLKRLRNDASQTENDLSKTELRHVNQLKRQGYLVGRVGRTFRSATPDNENGDMLRFEHEELSLSVELEESNGVSKHSDPVEFTDNELKYAHWLYDTPGIVKEDCVLWDALTYRYRNNSIGISKVCTTSRLQLFTSIQTSHSKKQVYLTDKLHLSVTETEKYTSQTEKKGRHSRKYTSVEPNIAEEEFVFLDYEAGEKTTEKDDVYKAPIAEDCLPKNKGKGKTITTQIRQRSLEQKANYLEPQVTTKIQAESDIEFIDIGYALSDSVLKKEKTQKQHKLYGSPDLQVPFSDTCCSGCGAVMHCTDPTLAGYMPSEKYKVLTEEKKLGKAVCQRCFLLIHHQKALDVQVSKEEYRKIVSGIRAEKALVLLIVDLLDLPNSIVSDLLDLVGERKNIVVLGNKVDLLPGDSQNYLKRIKEQLFEYCVKEGIYTGNNIKDVNLVSAKTGYGIENLISSLQKSWKYKGDVYLVGTTNAGKSTLFNTLLESDYCKSKAPEAIGKATISPWPGTTLNLLKFPIINPTPYRMFKRLKRLRNDASQTENDLSKTELRHVNQLKRQGYLVGRVGRTFRSATPDNENGDMLRFEHEELSLSVELEESNGVSKHSDPVEFTDNELKYAHWLYDTPGIVKEDCVLNLLTEQELKMVVPTHSIVPRTFVLQPGMVLFLGALGRIDFLKGERACWLSVIASNHLPVHITSVEKADDIYNKHAGKTLLGVPIGGEERMKQFPPLIPKDIDLKGVGPDQAVADIKLSSAGWVAVTAQLDDELQFRVYTPAGTGSTVRSPPLLPRIVHIKGERIRKTPGYRTKKPEPLLVDKYSFSDGAVKAKLKKGKK</sequence>
<dbReference type="CDD" id="cd01855">
    <property type="entry name" value="YqeH"/>
    <property type="match status" value="2"/>
</dbReference>
<dbReference type="InterPro" id="IPR006073">
    <property type="entry name" value="GTP-bd"/>
</dbReference>
<feature type="domain" description="CP-type G" evidence="1">
    <location>
        <begin position="784"/>
        <end position="1062"/>
    </location>
</feature>
<dbReference type="Pfam" id="PF21516">
    <property type="entry name" value="YqeH-like_C"/>
    <property type="match status" value="1"/>
</dbReference>
<dbReference type="PANTHER" id="PTHR46406">
    <property type="entry name" value="NITRIC OXIDE-ASSOCIATED PROTEIN 1"/>
    <property type="match status" value="1"/>
</dbReference>
<dbReference type="SUPFAM" id="SSF52540">
    <property type="entry name" value="P-loop containing nucleoside triphosphate hydrolases"/>
    <property type="match status" value="2"/>
</dbReference>
<dbReference type="PROSITE" id="PS51721">
    <property type="entry name" value="G_CP"/>
    <property type="match status" value="2"/>
</dbReference>
<gene>
    <name evidence="2" type="ORF">EOD39_14587</name>
</gene>